<evidence type="ECO:0000256" key="1">
    <source>
        <dbReference type="SAM" id="MobiDB-lite"/>
    </source>
</evidence>
<evidence type="ECO:0000313" key="3">
    <source>
        <dbReference type="Proteomes" id="UP000278081"/>
    </source>
</evidence>
<feature type="compositionally biased region" description="Low complexity" evidence="1">
    <location>
        <begin position="43"/>
        <end position="52"/>
    </location>
</feature>
<evidence type="ECO:0000313" key="2">
    <source>
        <dbReference type="EMBL" id="RUM01243.1"/>
    </source>
</evidence>
<protein>
    <submittedName>
        <fullName evidence="2">Uncharacterized protein</fullName>
    </submittedName>
</protein>
<dbReference type="Proteomes" id="UP000278081">
    <property type="component" value="Unassembled WGS sequence"/>
</dbReference>
<reference evidence="2 3" key="1">
    <citation type="submission" date="2018-11" db="EMBL/GenBank/DDBJ databases">
        <title>Rhizobium chutanense sp. nov., isolated from root nodules of Phaseolus vulgaris in China.</title>
        <authorList>
            <person name="Huo Y."/>
        </authorList>
    </citation>
    <scope>NUCLEOTIDE SEQUENCE [LARGE SCALE GENOMIC DNA]</scope>
    <source>
        <strain evidence="2 3">C16</strain>
    </source>
</reference>
<proteinExistence type="predicted"/>
<dbReference type="EMBL" id="RJTJ01000023">
    <property type="protein sequence ID" value="RUM01243.1"/>
    <property type="molecule type" value="Genomic_DNA"/>
</dbReference>
<sequence>MSEAWLHCPGPFRSQGSRAVPKRTRPFQPTCRARRPARRHAHGAGIHQAIPATGRPDRPPPTR</sequence>
<feature type="region of interest" description="Disordered" evidence="1">
    <location>
        <begin position="1"/>
        <end position="63"/>
    </location>
</feature>
<name>A0A432NPB0_9HYPH</name>
<comment type="caution">
    <text evidence="2">The sequence shown here is derived from an EMBL/GenBank/DDBJ whole genome shotgun (WGS) entry which is preliminary data.</text>
</comment>
<organism evidence="2 3">
    <name type="scientific">Rhizobium chutanense</name>
    <dbReference type="NCBI Taxonomy" id="2035448"/>
    <lineage>
        <taxon>Bacteria</taxon>
        <taxon>Pseudomonadati</taxon>
        <taxon>Pseudomonadota</taxon>
        <taxon>Alphaproteobacteria</taxon>
        <taxon>Hyphomicrobiales</taxon>
        <taxon>Rhizobiaceae</taxon>
        <taxon>Rhizobium/Agrobacterium group</taxon>
        <taxon>Rhizobium</taxon>
    </lineage>
</organism>
<accession>A0A432NPB0</accession>
<gene>
    <name evidence="2" type="ORF">EFR84_23450</name>
</gene>
<feature type="compositionally biased region" description="Basic residues" evidence="1">
    <location>
        <begin position="32"/>
        <end position="42"/>
    </location>
</feature>
<dbReference type="AlphaFoldDB" id="A0A432NPB0"/>